<evidence type="ECO:0000256" key="4">
    <source>
        <dbReference type="PROSITE-ProRule" id="PRU00284"/>
    </source>
</evidence>
<dbReference type="PANTHER" id="PTHR32089">
    <property type="entry name" value="METHYL-ACCEPTING CHEMOTAXIS PROTEIN MCPB"/>
    <property type="match status" value="1"/>
</dbReference>
<keyword evidence="2 4" id="KW-0807">Transducer</keyword>
<dbReference type="AlphaFoldDB" id="A0A6M1R1P7"/>
<dbReference type="Gene3D" id="3.30.450.20">
    <property type="entry name" value="PAS domain"/>
    <property type="match status" value="1"/>
</dbReference>
<dbReference type="FunFam" id="1.10.287.950:FF:000001">
    <property type="entry name" value="Methyl-accepting chemotaxis sensory transducer"/>
    <property type="match status" value="1"/>
</dbReference>
<dbReference type="CDD" id="cd11386">
    <property type="entry name" value="MCP_signal"/>
    <property type="match status" value="1"/>
</dbReference>
<feature type="coiled-coil region" evidence="5">
    <location>
        <begin position="620"/>
        <end position="669"/>
    </location>
</feature>
<dbReference type="Gene3D" id="1.10.287.950">
    <property type="entry name" value="Methyl-accepting chemotaxis protein"/>
    <property type="match status" value="1"/>
</dbReference>
<dbReference type="Proteomes" id="UP000473008">
    <property type="component" value="Unassembled WGS sequence"/>
</dbReference>
<name>A0A6M1R1P7_9GAMM</name>
<evidence type="ECO:0000256" key="2">
    <source>
        <dbReference type="ARBA" id="ARBA00023224"/>
    </source>
</evidence>
<feature type="domain" description="Methyl-accepting transducer" evidence="6">
    <location>
        <begin position="469"/>
        <end position="705"/>
    </location>
</feature>
<dbReference type="GO" id="GO:0007165">
    <property type="term" value="P:signal transduction"/>
    <property type="evidence" value="ECO:0007669"/>
    <property type="project" value="UniProtKB-KW"/>
</dbReference>
<keyword evidence="5" id="KW-0175">Coiled coil</keyword>
<organism evidence="7 8">
    <name type="scientific">Grimontia sedimenti</name>
    <dbReference type="NCBI Taxonomy" id="2711294"/>
    <lineage>
        <taxon>Bacteria</taxon>
        <taxon>Pseudomonadati</taxon>
        <taxon>Pseudomonadota</taxon>
        <taxon>Gammaproteobacteria</taxon>
        <taxon>Vibrionales</taxon>
        <taxon>Vibrionaceae</taxon>
        <taxon>Grimontia</taxon>
    </lineage>
</organism>
<evidence type="ECO:0000259" key="6">
    <source>
        <dbReference type="PROSITE" id="PS50111"/>
    </source>
</evidence>
<gene>
    <name evidence="7" type="ORF">G5S52_00605</name>
</gene>
<evidence type="ECO:0000313" key="8">
    <source>
        <dbReference type="Proteomes" id="UP000473008"/>
    </source>
</evidence>
<dbReference type="GO" id="GO:0016020">
    <property type="term" value="C:membrane"/>
    <property type="evidence" value="ECO:0007669"/>
    <property type="project" value="UniProtKB-SubCell"/>
</dbReference>
<evidence type="ECO:0000256" key="3">
    <source>
        <dbReference type="ARBA" id="ARBA00029447"/>
    </source>
</evidence>
<dbReference type="EMBL" id="JAALDL010000001">
    <property type="protein sequence ID" value="NGN96203.1"/>
    <property type="molecule type" value="Genomic_DNA"/>
</dbReference>
<accession>A0A6M1R1P7</accession>
<dbReference type="SMART" id="SM00283">
    <property type="entry name" value="MA"/>
    <property type="match status" value="1"/>
</dbReference>
<protein>
    <submittedName>
        <fullName evidence="7">Methyl-accepting chemotaxis protein</fullName>
    </submittedName>
</protein>
<dbReference type="SUPFAM" id="SSF58104">
    <property type="entry name" value="Methyl-accepting chemotaxis protein (MCP) signaling domain"/>
    <property type="match status" value="1"/>
</dbReference>
<comment type="caution">
    <text evidence="7">The sequence shown here is derived from an EMBL/GenBank/DDBJ whole genome shotgun (WGS) entry which is preliminary data.</text>
</comment>
<reference evidence="7 8" key="1">
    <citation type="submission" date="2020-02" db="EMBL/GenBank/DDBJ databases">
        <title>The draft genome of Grimontia sedimenta sp. nov., isolated from benthic sediments near coral reefs south of Kuwait.</title>
        <authorList>
            <person name="Mahmoud H.M."/>
            <person name="Jose L."/>
            <person name="Eapen S."/>
        </authorList>
    </citation>
    <scope>NUCLEOTIDE SEQUENCE [LARGE SCALE GENOMIC DNA]</scope>
    <source>
        <strain evidence="7 8">S25</strain>
    </source>
</reference>
<dbReference type="InterPro" id="IPR004089">
    <property type="entry name" value="MCPsignal_dom"/>
</dbReference>
<proteinExistence type="inferred from homology"/>
<dbReference type="GO" id="GO:0006935">
    <property type="term" value="P:chemotaxis"/>
    <property type="evidence" value="ECO:0007669"/>
    <property type="project" value="UniProtKB-ARBA"/>
</dbReference>
<dbReference type="Pfam" id="PF00015">
    <property type="entry name" value="MCPsignal"/>
    <property type="match status" value="1"/>
</dbReference>
<dbReference type="PROSITE" id="PS50111">
    <property type="entry name" value="CHEMOTAXIS_TRANSDUC_2"/>
    <property type="match status" value="1"/>
</dbReference>
<sequence>MKLKQKMLLILLGIGLIPAAIISVFSLQMASASLEQQTFSQLEALREVKKDAVVRYFDSAAAQLTTTANSSALAESAIGMIDAYRTAPTEINADQISEQKLVSYYQKTLISPTEQKRGTRLDTNASSLVDELSTSAKYLQYAYLVDNDNSNKAFMSASNFGLRYDFHHKAIHEYLASTKEKFGYYDIFLIDVESGNVVYSVSKETDFATSLKKGPFSDSGLADAYQQATSLKKGQVAFVDFAKYLPSFNDPAGFIATPIYDKGEAVAILAYQFPIDRLNAIMGERAGLGETGETYLVGADNLMRSDSYLDPVNHSVIASFSNPVKGAVKTQAAIQALNGISSVETIMDYNGNPVLSAYAPLSILGADWAILAEIDVAEAFASVTTLRNSVLVTITIALGIIAAVAIYFAKAITRPLGGEPKEMQKIADTISKGDLTLSFAIDDASSGVYRSMYDMTNNLKTLTGSVVKATEQQSSASYQLSQSTRDTLQNIEKQNSSTLQVATAMEEMTMTANEISNNTSETARAAADAQELIKESNQVVHSASNKMMNLVSDLNVAKEKTNLLVKSADDISGILVTIGQIAEQTNLLALNAAIEAARAGDQGRGFAVVADEVRSLAQSSQNATEEIASLINSLQKVSDETRKAMETGAQNAEQVANQAMESTERLESAVASVERIADMTIQMASASEQQSTVAIDINKNLVDINSMSQSTATAMHQITEASTELTKLAKTLEHHTSQFSI</sequence>
<comment type="subcellular location">
    <subcellularLocation>
        <location evidence="1">Membrane</location>
    </subcellularLocation>
</comment>
<dbReference type="PANTHER" id="PTHR32089:SF112">
    <property type="entry name" value="LYSOZYME-LIKE PROTEIN-RELATED"/>
    <property type="match status" value="1"/>
</dbReference>
<evidence type="ECO:0000256" key="1">
    <source>
        <dbReference type="ARBA" id="ARBA00004370"/>
    </source>
</evidence>
<dbReference type="RefSeq" id="WP_165011347.1">
    <property type="nucleotide sequence ID" value="NZ_JAALDL010000001.1"/>
</dbReference>
<evidence type="ECO:0000256" key="5">
    <source>
        <dbReference type="SAM" id="Coils"/>
    </source>
</evidence>
<keyword evidence="8" id="KW-1185">Reference proteome</keyword>
<comment type="similarity">
    <text evidence="3">Belongs to the methyl-accepting chemotaxis (MCP) protein family.</text>
</comment>
<evidence type="ECO:0000313" key="7">
    <source>
        <dbReference type="EMBL" id="NGN96203.1"/>
    </source>
</evidence>